<evidence type="ECO:0000256" key="12">
    <source>
        <dbReference type="ARBA" id="ARBA00023239"/>
    </source>
</evidence>
<keyword evidence="10" id="KW-0411">Iron-sulfur</keyword>
<evidence type="ECO:0000256" key="3">
    <source>
        <dbReference type="ARBA" id="ARBA00005155"/>
    </source>
</evidence>
<dbReference type="STRING" id="394503.Ccel_1610"/>
<dbReference type="EMBL" id="CP001348">
    <property type="protein sequence ID" value="ACL75962.1"/>
    <property type="molecule type" value="Genomic_DNA"/>
</dbReference>
<dbReference type="Proteomes" id="UP000001349">
    <property type="component" value="Chromosome"/>
</dbReference>
<dbReference type="SUPFAM" id="SSF102114">
    <property type="entry name" value="Radical SAM enzymes"/>
    <property type="match status" value="1"/>
</dbReference>
<keyword evidence="9" id="KW-0408">Iron</keyword>
<evidence type="ECO:0000256" key="14">
    <source>
        <dbReference type="ARBA" id="ARBA00032102"/>
    </source>
</evidence>
<dbReference type="GO" id="GO:0046872">
    <property type="term" value="F:metal ion binding"/>
    <property type="evidence" value="ECO:0007669"/>
    <property type="project" value="UniProtKB-KW"/>
</dbReference>
<dbReference type="AlphaFoldDB" id="B8I2G9"/>
<comment type="pathway">
    <text evidence="3">Cofactor biosynthesis; Fe-Mo cofactor biosynthesis.</text>
</comment>
<evidence type="ECO:0000256" key="2">
    <source>
        <dbReference type="ARBA" id="ARBA00003522"/>
    </source>
</evidence>
<keyword evidence="8" id="KW-0479">Metal-binding</keyword>
<dbReference type="InterPro" id="IPR006638">
    <property type="entry name" value="Elp3/MiaA/NifB-like_rSAM"/>
</dbReference>
<evidence type="ECO:0000256" key="8">
    <source>
        <dbReference type="ARBA" id="ARBA00022723"/>
    </source>
</evidence>
<evidence type="ECO:0000256" key="9">
    <source>
        <dbReference type="ARBA" id="ARBA00023004"/>
    </source>
</evidence>
<dbReference type="InterPro" id="IPR007197">
    <property type="entry name" value="rSAM"/>
</dbReference>
<dbReference type="PROSITE" id="PS51918">
    <property type="entry name" value="RADICAL_SAM"/>
    <property type="match status" value="1"/>
</dbReference>
<feature type="domain" description="Radical SAM core" evidence="15">
    <location>
        <begin position="12"/>
        <end position="257"/>
    </location>
</feature>
<dbReference type="CDD" id="cd01335">
    <property type="entry name" value="Radical_SAM"/>
    <property type="match status" value="1"/>
</dbReference>
<keyword evidence="6" id="KW-0004">4Fe-4S</keyword>
<comment type="function">
    <text evidence="2">Involved in the biosynthesis of the iron-molybdenum cofactor (FeMo-co or M-cluster) found in the dinitrogenase enzyme of the nitrogenase complex in nitrogen-fixing microorganisms. NifB catalyzes the crucial step of radical SAM-dependent carbide insertion that occurs concomitant with the insertion of a 9th sulfur and the rearrangement/coupling of two [4Fe-4S] clusters into a [8Fe-9S-C] cluster, the precursor to the M-cluster.</text>
</comment>
<organism evidence="16 17">
    <name type="scientific">Ruminiclostridium cellulolyticum (strain ATCC 35319 / DSM 5812 / JCM 6584 / H10)</name>
    <name type="common">Clostridium cellulolyticum</name>
    <dbReference type="NCBI Taxonomy" id="394503"/>
    <lineage>
        <taxon>Bacteria</taxon>
        <taxon>Bacillati</taxon>
        <taxon>Bacillota</taxon>
        <taxon>Clostridia</taxon>
        <taxon>Eubacteriales</taxon>
        <taxon>Oscillospiraceae</taxon>
        <taxon>Ruminiclostridium</taxon>
    </lineage>
</organism>
<dbReference type="InterPro" id="IPR058240">
    <property type="entry name" value="rSAM_sf"/>
</dbReference>
<evidence type="ECO:0000259" key="15">
    <source>
        <dbReference type="PROSITE" id="PS51918"/>
    </source>
</evidence>
<dbReference type="Gene3D" id="3.20.20.70">
    <property type="entry name" value="Aldolase class I"/>
    <property type="match status" value="1"/>
</dbReference>
<dbReference type="RefSeq" id="WP_015925078.1">
    <property type="nucleotide sequence ID" value="NC_011898.1"/>
</dbReference>
<dbReference type="PANTHER" id="PTHR43787:SF13">
    <property type="entry name" value="FEMO COFACTOR BIOSYNTHESIS PROTEIN NIFB"/>
    <property type="match status" value="1"/>
</dbReference>
<dbReference type="SFLD" id="SFLDG01067">
    <property type="entry name" value="SPASM/twitch_domain_containing"/>
    <property type="match status" value="1"/>
</dbReference>
<gene>
    <name evidence="16" type="ordered locus">Ccel_1610</name>
</gene>
<evidence type="ECO:0000256" key="6">
    <source>
        <dbReference type="ARBA" id="ARBA00022485"/>
    </source>
</evidence>
<proteinExistence type="inferred from homology"/>
<reference evidence="16 17" key="1">
    <citation type="submission" date="2009-01" db="EMBL/GenBank/DDBJ databases">
        <title>Complete sequence of Clostridium cellulolyticum H10.</title>
        <authorList>
            <consortium name="US DOE Joint Genome Institute"/>
            <person name="Lucas S."/>
            <person name="Copeland A."/>
            <person name="Lapidus A."/>
            <person name="Glavina del Rio T."/>
            <person name="Dalin E."/>
            <person name="Tice H."/>
            <person name="Bruce D."/>
            <person name="Goodwin L."/>
            <person name="Pitluck S."/>
            <person name="Chertkov O."/>
            <person name="Saunders E."/>
            <person name="Brettin T."/>
            <person name="Detter J.C."/>
            <person name="Han C."/>
            <person name="Larimer F."/>
            <person name="Land M."/>
            <person name="Hauser L."/>
            <person name="Kyrpides N."/>
            <person name="Ivanova N."/>
            <person name="Zhou J."/>
            <person name="Richardson P."/>
        </authorList>
    </citation>
    <scope>NUCLEOTIDE SEQUENCE [LARGE SCALE GENOMIC DNA]</scope>
    <source>
        <strain evidence="17">ATCC 35319 / DSM 5812 / JCM 6584 / H10</strain>
    </source>
</reference>
<dbReference type="SMART" id="SM00729">
    <property type="entry name" value="Elp3"/>
    <property type="match status" value="1"/>
</dbReference>
<dbReference type="KEGG" id="cce:Ccel_1610"/>
<sequence>MVKILHPCFDETESGCRIHLPIAKKCNTKCNYCKMAFSKCDIRPGVTDKLLDVSDVVTYVNESIELYNDCKIIGIAGPGDPLANPDDIFSALEIVSENYPDFKKCICTNGFGVEDCADKIKEAGIDYITLTINSINVNTLSKIYKYIYYRDEYYEGESAAQLILRLQKSALDILSSIKGLKIKINIVFIPGINDKEIDELIQFLCKFKIDIINIIPLLSVSGTEFGTIEPLTHSDFCEIKKDLENRYPKVKFKQSCQRCRSDARGRIHL</sequence>
<dbReference type="eggNOG" id="COG0535">
    <property type="taxonomic scope" value="Bacteria"/>
</dbReference>
<evidence type="ECO:0000256" key="4">
    <source>
        <dbReference type="ARBA" id="ARBA00006804"/>
    </source>
</evidence>
<keyword evidence="12" id="KW-0456">Lyase</keyword>
<dbReference type="GO" id="GO:0051539">
    <property type="term" value="F:4 iron, 4 sulfur cluster binding"/>
    <property type="evidence" value="ECO:0007669"/>
    <property type="project" value="UniProtKB-KW"/>
</dbReference>
<dbReference type="HOGENOM" id="CLU_027639_1_1_9"/>
<dbReference type="Pfam" id="PF04055">
    <property type="entry name" value="Radical_SAM"/>
    <property type="match status" value="1"/>
</dbReference>
<dbReference type="OrthoDB" id="9764725at2"/>
<accession>B8I2G9</accession>
<comment type="similarity">
    <text evidence="4">Belongs to the radical SAM superfamily. NifB family.</text>
</comment>
<dbReference type="GO" id="GO:0016829">
    <property type="term" value="F:lyase activity"/>
    <property type="evidence" value="ECO:0007669"/>
    <property type="project" value="UniProtKB-KW"/>
</dbReference>
<evidence type="ECO:0000313" key="17">
    <source>
        <dbReference type="Proteomes" id="UP000001349"/>
    </source>
</evidence>
<evidence type="ECO:0000256" key="5">
    <source>
        <dbReference type="ARBA" id="ARBA00021702"/>
    </source>
</evidence>
<evidence type="ECO:0000256" key="7">
    <source>
        <dbReference type="ARBA" id="ARBA00022691"/>
    </source>
</evidence>
<evidence type="ECO:0000256" key="13">
    <source>
        <dbReference type="ARBA" id="ARBA00030926"/>
    </source>
</evidence>
<dbReference type="UniPathway" id="UPA00782"/>
<evidence type="ECO:0000256" key="1">
    <source>
        <dbReference type="ARBA" id="ARBA00001966"/>
    </source>
</evidence>
<keyword evidence="11" id="KW-0535">Nitrogen fixation</keyword>
<keyword evidence="7" id="KW-0949">S-adenosyl-L-methionine</keyword>
<evidence type="ECO:0000256" key="10">
    <source>
        <dbReference type="ARBA" id="ARBA00023014"/>
    </source>
</evidence>
<protein>
    <recommendedName>
        <fullName evidence="5">FeMo cofactor biosynthesis protein NifB</fullName>
    </recommendedName>
    <alternativeName>
        <fullName evidence="14">Nitrogenase cofactor maturase NifB</fullName>
    </alternativeName>
    <alternativeName>
        <fullName evidence="13">Radical SAM assemblase NifB</fullName>
    </alternativeName>
</protein>
<name>B8I2G9_RUMCH</name>
<comment type="cofactor">
    <cofactor evidence="1">
        <name>[4Fe-4S] cluster</name>
        <dbReference type="ChEBI" id="CHEBI:49883"/>
    </cofactor>
</comment>
<dbReference type="InterPro" id="IPR013785">
    <property type="entry name" value="Aldolase_TIM"/>
</dbReference>
<keyword evidence="17" id="KW-1185">Reference proteome</keyword>
<evidence type="ECO:0000313" key="16">
    <source>
        <dbReference type="EMBL" id="ACL75962.1"/>
    </source>
</evidence>
<dbReference type="PANTHER" id="PTHR43787">
    <property type="entry name" value="FEMO COFACTOR BIOSYNTHESIS PROTEIN NIFB-RELATED"/>
    <property type="match status" value="1"/>
</dbReference>
<evidence type="ECO:0000256" key="11">
    <source>
        <dbReference type="ARBA" id="ARBA00023231"/>
    </source>
</evidence>
<dbReference type="SFLD" id="SFLDS00029">
    <property type="entry name" value="Radical_SAM"/>
    <property type="match status" value="1"/>
</dbReference>